<dbReference type="SUPFAM" id="SSF52833">
    <property type="entry name" value="Thioredoxin-like"/>
    <property type="match status" value="2"/>
</dbReference>
<name>A0A3B1B5Z4_9ZZZZ</name>
<dbReference type="InterPro" id="IPR013740">
    <property type="entry name" value="Redoxin"/>
</dbReference>
<proteinExistence type="predicted"/>
<dbReference type="CDD" id="cd02966">
    <property type="entry name" value="TlpA_like_family"/>
    <property type="match status" value="1"/>
</dbReference>
<dbReference type="InterPro" id="IPR013766">
    <property type="entry name" value="Thioredoxin_domain"/>
</dbReference>
<evidence type="ECO:0000313" key="2">
    <source>
        <dbReference type="EMBL" id="VAX01705.1"/>
    </source>
</evidence>
<reference evidence="2" key="1">
    <citation type="submission" date="2018-06" db="EMBL/GenBank/DDBJ databases">
        <authorList>
            <person name="Zhirakovskaya E."/>
        </authorList>
    </citation>
    <scope>NUCLEOTIDE SEQUENCE</scope>
</reference>
<accession>A0A3B1B5Z4</accession>
<sequence>MKQLIWIVFMFSVIGGVSANPIDSTILSLPIKTLDGSVITLSDYKGKQAVYLKFWATWCQPCRKQMPHFEKVQKQYGKQLKVIAINLGVNDSQQLVKDTKNEFGLSMSIAIDTSGALAQAFGIIGTPFHILIDKKANIIHKGFDVSTELDNKLKIVSKNKSVKLNNESHKTPKVKQVTTILNNIETDNTVLFFVATWCDWYLKESRPAISKQCVNAQKAINILYRKFPNYNWIGVVSRLWTGENELNKYIKKYTIKHPVAIDTENKVFYQYGVKNFPTLIVLHQGKEVLRLTNFNKRKDLITELKQYY</sequence>
<evidence type="ECO:0000259" key="1">
    <source>
        <dbReference type="PROSITE" id="PS51352"/>
    </source>
</evidence>
<protein>
    <recommendedName>
        <fullName evidence="1">Thioredoxin domain-containing protein</fullName>
    </recommendedName>
</protein>
<dbReference type="GO" id="GO:0016491">
    <property type="term" value="F:oxidoreductase activity"/>
    <property type="evidence" value="ECO:0007669"/>
    <property type="project" value="InterPro"/>
</dbReference>
<dbReference type="PROSITE" id="PS51352">
    <property type="entry name" value="THIOREDOXIN_2"/>
    <property type="match status" value="1"/>
</dbReference>
<dbReference type="Pfam" id="PF08534">
    <property type="entry name" value="Redoxin"/>
    <property type="match status" value="1"/>
</dbReference>
<dbReference type="PANTHER" id="PTHR42852">
    <property type="entry name" value="THIOL:DISULFIDE INTERCHANGE PROTEIN DSBE"/>
    <property type="match status" value="1"/>
</dbReference>
<dbReference type="EMBL" id="UOFS01000049">
    <property type="protein sequence ID" value="VAX01705.1"/>
    <property type="molecule type" value="Genomic_DNA"/>
</dbReference>
<gene>
    <name evidence="2" type="ORF">MNBD_GAMMA22-2095</name>
</gene>
<dbReference type="InterPro" id="IPR036249">
    <property type="entry name" value="Thioredoxin-like_sf"/>
</dbReference>
<dbReference type="PANTHER" id="PTHR42852:SF13">
    <property type="entry name" value="PROTEIN DIPZ"/>
    <property type="match status" value="1"/>
</dbReference>
<dbReference type="InterPro" id="IPR050553">
    <property type="entry name" value="Thioredoxin_ResA/DsbE_sf"/>
</dbReference>
<dbReference type="AlphaFoldDB" id="A0A3B1B5Z4"/>
<dbReference type="Gene3D" id="3.40.30.10">
    <property type="entry name" value="Glutaredoxin"/>
    <property type="match status" value="2"/>
</dbReference>
<organism evidence="2">
    <name type="scientific">hydrothermal vent metagenome</name>
    <dbReference type="NCBI Taxonomy" id="652676"/>
    <lineage>
        <taxon>unclassified sequences</taxon>
        <taxon>metagenomes</taxon>
        <taxon>ecological metagenomes</taxon>
    </lineage>
</organism>
<feature type="domain" description="Thioredoxin" evidence="1">
    <location>
        <begin position="20"/>
        <end position="161"/>
    </location>
</feature>